<proteinExistence type="predicted"/>
<accession>A0A3M6EWT4</accession>
<gene>
    <name evidence="1" type="ORF">ALP05_02680</name>
</gene>
<dbReference type="EMBL" id="RBUY01000152">
    <property type="protein sequence ID" value="RMV72690.1"/>
    <property type="molecule type" value="Genomic_DNA"/>
</dbReference>
<organism evidence="1 2">
    <name type="scientific">Pseudomonas caricapapayae</name>
    <dbReference type="NCBI Taxonomy" id="46678"/>
    <lineage>
        <taxon>Bacteria</taxon>
        <taxon>Pseudomonadati</taxon>
        <taxon>Pseudomonadota</taxon>
        <taxon>Gammaproteobacteria</taxon>
        <taxon>Pseudomonadales</taxon>
        <taxon>Pseudomonadaceae</taxon>
        <taxon>Pseudomonas</taxon>
    </lineage>
</organism>
<protein>
    <submittedName>
        <fullName evidence="1">Uncharacterized protein</fullName>
    </submittedName>
</protein>
<name>A0A3M6EWT4_9PSED</name>
<dbReference type="AlphaFoldDB" id="A0A3M6EWT4"/>
<evidence type="ECO:0000313" key="1">
    <source>
        <dbReference type="EMBL" id="RMV72690.1"/>
    </source>
</evidence>
<dbReference type="Proteomes" id="UP000269872">
    <property type="component" value="Unassembled WGS sequence"/>
</dbReference>
<comment type="caution">
    <text evidence="1">The sequence shown here is derived from an EMBL/GenBank/DDBJ whole genome shotgun (WGS) entry which is preliminary data.</text>
</comment>
<evidence type="ECO:0000313" key="2">
    <source>
        <dbReference type="Proteomes" id="UP000269872"/>
    </source>
</evidence>
<reference evidence="1 2" key="1">
    <citation type="submission" date="2018-08" db="EMBL/GenBank/DDBJ databases">
        <title>Recombination of ecologically and evolutionarily significant loci maintains genetic cohesion in the Pseudomonas syringae species complex.</title>
        <authorList>
            <person name="Dillon M."/>
            <person name="Thakur S."/>
            <person name="Almeida R.N.D."/>
            <person name="Weir B.S."/>
            <person name="Guttman D.S."/>
        </authorList>
    </citation>
    <scope>NUCLEOTIDE SEQUENCE [LARGE SCALE GENOMIC DNA]</scope>
    <source>
        <strain evidence="1 2">ICMP 7496</strain>
    </source>
</reference>
<sequence>MFAARWFGAHKSTSIHSAGIKGYRVLAAAKKKQTEDLLSRGRRDEQLQLGNARIAAMQDAQSPMEDLLLSCSKVDRKDISN</sequence>